<protein>
    <recommendedName>
        <fullName evidence="1">glutathione gamma-glutamylcysteinyltransferase</fullName>
        <ecNumber evidence="1">2.3.2.15</ecNumber>
    </recommendedName>
</protein>
<evidence type="ECO:0000259" key="5">
    <source>
        <dbReference type="PROSITE" id="PS51443"/>
    </source>
</evidence>
<sequence length="132" mass="14601">MAMASLYQHVLPALPAVEFALEEGKRLFVEALQSKTLQGFFYLISCFQTQSDLAFCGLTSLSIVLNALAMDPGQQWKGPSRWFDESMLECCEPLDKVKAVGKVRPPEGTTCLAVNWDDAGTQRRARPSLTSQ</sequence>
<dbReference type="InterPro" id="IPR007719">
    <property type="entry name" value="PCS_N"/>
</dbReference>
<keyword evidence="3" id="KW-0808">Transferase</keyword>
<dbReference type="GO" id="GO:0016756">
    <property type="term" value="F:glutathione gamma-glutamylcysteinyltransferase activity"/>
    <property type="evidence" value="ECO:0007669"/>
    <property type="project" value="UniProtKB-EC"/>
</dbReference>
<dbReference type="Gene3D" id="3.90.70.30">
    <property type="entry name" value="Phytochelatin synthase, N-terminal domain"/>
    <property type="match status" value="1"/>
</dbReference>
<evidence type="ECO:0000256" key="1">
    <source>
        <dbReference type="ARBA" id="ARBA00012468"/>
    </source>
</evidence>
<keyword evidence="7" id="KW-1185">Reference proteome</keyword>
<evidence type="ECO:0000256" key="3">
    <source>
        <dbReference type="ARBA" id="ARBA00022679"/>
    </source>
</evidence>
<dbReference type="EC" id="2.3.2.15" evidence="1"/>
<dbReference type="Proteomes" id="UP000479710">
    <property type="component" value="Unassembled WGS sequence"/>
</dbReference>
<feature type="domain" description="Peptidase C83" evidence="5">
    <location>
        <begin position="1"/>
        <end position="132"/>
    </location>
</feature>
<dbReference type="InterPro" id="IPR038765">
    <property type="entry name" value="Papain-like_cys_pep_sf"/>
</dbReference>
<dbReference type="SUPFAM" id="SSF54001">
    <property type="entry name" value="Cysteine proteinases"/>
    <property type="match status" value="1"/>
</dbReference>
<evidence type="ECO:0000313" key="7">
    <source>
        <dbReference type="Proteomes" id="UP000479710"/>
    </source>
</evidence>
<dbReference type="Pfam" id="PF05023">
    <property type="entry name" value="Phytochelatin"/>
    <property type="match status" value="1"/>
</dbReference>
<gene>
    <name evidence="6" type="ORF">E2562_018221</name>
</gene>
<dbReference type="OrthoDB" id="448954at2759"/>
<name>A0A6G1CGP5_9ORYZ</name>
<evidence type="ECO:0000256" key="4">
    <source>
        <dbReference type="ARBA" id="ARBA00022723"/>
    </source>
</evidence>
<evidence type="ECO:0000256" key="2">
    <source>
        <dbReference type="ARBA" id="ARBA00022539"/>
    </source>
</evidence>
<dbReference type="PANTHER" id="PTHR33447:SF2">
    <property type="entry name" value="GLUTATHIONE GAMMA-GLUTAMYLCYSTEINYLTRANSFERASE"/>
    <property type="match status" value="1"/>
</dbReference>
<dbReference type="PROSITE" id="PS51443">
    <property type="entry name" value="PCS"/>
    <property type="match status" value="1"/>
</dbReference>
<dbReference type="EMBL" id="SPHZ02000009">
    <property type="protein sequence ID" value="KAF0899326.1"/>
    <property type="molecule type" value="Genomic_DNA"/>
</dbReference>
<dbReference type="AlphaFoldDB" id="A0A6G1CGP5"/>
<organism evidence="6 7">
    <name type="scientific">Oryza meyeriana var. granulata</name>
    <dbReference type="NCBI Taxonomy" id="110450"/>
    <lineage>
        <taxon>Eukaryota</taxon>
        <taxon>Viridiplantae</taxon>
        <taxon>Streptophyta</taxon>
        <taxon>Embryophyta</taxon>
        <taxon>Tracheophyta</taxon>
        <taxon>Spermatophyta</taxon>
        <taxon>Magnoliopsida</taxon>
        <taxon>Liliopsida</taxon>
        <taxon>Poales</taxon>
        <taxon>Poaceae</taxon>
        <taxon>BOP clade</taxon>
        <taxon>Oryzoideae</taxon>
        <taxon>Oryzeae</taxon>
        <taxon>Oryzinae</taxon>
        <taxon>Oryza</taxon>
        <taxon>Oryza meyeriana</taxon>
    </lineage>
</organism>
<dbReference type="GO" id="GO:0010273">
    <property type="term" value="P:detoxification of copper ion"/>
    <property type="evidence" value="ECO:0007669"/>
    <property type="project" value="TreeGrafter"/>
</dbReference>
<reference evidence="6 7" key="1">
    <citation type="submission" date="2019-11" db="EMBL/GenBank/DDBJ databases">
        <title>Whole genome sequence of Oryza granulata.</title>
        <authorList>
            <person name="Li W."/>
        </authorList>
    </citation>
    <scope>NUCLEOTIDE SEQUENCE [LARGE SCALE GENOMIC DNA]</scope>
    <source>
        <strain evidence="7">cv. Menghai</strain>
        <tissue evidence="6">Leaf</tissue>
    </source>
</reference>
<keyword evidence="4" id="KW-0479">Metal-binding</keyword>
<dbReference type="GO" id="GO:0046872">
    <property type="term" value="F:metal ion binding"/>
    <property type="evidence" value="ECO:0007669"/>
    <property type="project" value="UniProtKB-KW"/>
</dbReference>
<evidence type="ECO:0000313" key="6">
    <source>
        <dbReference type="EMBL" id="KAF0899326.1"/>
    </source>
</evidence>
<dbReference type="InterPro" id="IPR040409">
    <property type="entry name" value="PCS-like"/>
</dbReference>
<dbReference type="GO" id="GO:0098849">
    <property type="term" value="P:cellular detoxification of cadmium ion"/>
    <property type="evidence" value="ECO:0007669"/>
    <property type="project" value="TreeGrafter"/>
</dbReference>
<dbReference type="InterPro" id="IPR038156">
    <property type="entry name" value="PCS_N_sf"/>
</dbReference>
<proteinExistence type="predicted"/>
<dbReference type="PANTHER" id="PTHR33447">
    <property type="entry name" value="GLUTATHIONE GAMMA-GLUTAMYLCYSTEINYLTRANSFERASE"/>
    <property type="match status" value="1"/>
</dbReference>
<accession>A0A6G1CGP5</accession>
<keyword evidence="2" id="KW-0104">Cadmium</keyword>
<dbReference type="GO" id="GO:0046938">
    <property type="term" value="P:phytochelatin biosynthetic process"/>
    <property type="evidence" value="ECO:0007669"/>
    <property type="project" value="InterPro"/>
</dbReference>
<comment type="caution">
    <text evidence="6">The sequence shown here is derived from an EMBL/GenBank/DDBJ whole genome shotgun (WGS) entry which is preliminary data.</text>
</comment>